<evidence type="ECO:0000313" key="6">
    <source>
        <dbReference type="EMBL" id="OXV10256.1"/>
    </source>
</evidence>
<keyword evidence="3" id="KW-0812">Transmembrane</keyword>
<feature type="region of interest" description="Disordered" evidence="2">
    <location>
        <begin position="125"/>
        <end position="219"/>
    </location>
</feature>
<name>A0A232M1L1_9EURO</name>
<feature type="domain" description="Yeast cell wall synthesis Kre9/Knh1-like N-terminal" evidence="5">
    <location>
        <begin position="35"/>
        <end position="122"/>
    </location>
</feature>
<comment type="caution">
    <text evidence="6">The sequence shown here is derived from an EMBL/GenBank/DDBJ whole genome shotgun (WGS) entry which is preliminary data.</text>
</comment>
<keyword evidence="1 4" id="KW-0732">Signal</keyword>
<reference evidence="6 7" key="1">
    <citation type="journal article" date="2015" name="Environ. Microbiol.">
        <title>Metagenome sequence of Elaphomyces granulatus from sporocarp tissue reveals Ascomycota ectomycorrhizal fingerprints of genome expansion and a Proteobacteria-rich microbiome.</title>
        <authorList>
            <person name="Quandt C.A."/>
            <person name="Kohler A."/>
            <person name="Hesse C.N."/>
            <person name="Sharpton T.J."/>
            <person name="Martin F."/>
            <person name="Spatafora J.W."/>
        </authorList>
    </citation>
    <scope>NUCLEOTIDE SEQUENCE [LARGE SCALE GENOMIC DNA]</scope>
    <source>
        <strain evidence="6 7">OSC145934</strain>
    </source>
</reference>
<gene>
    <name evidence="6" type="ORF">Egran_01983</name>
</gene>
<sequence>MRFFTVSTIAALAAFVSAVAPDYSKSPSGNPISLPGLGEQVPVGKPYTITWQPTTPGTVSLTLLRGPSNNVTPLLNIAQAIPNTGSFVWTPPTTLQNDVTHYGLLLVVDTTGQYQYSVQFGISNPNGDSPSSSSSCSSSTGSSPPTSVPSLSTIATISTTSLVTPSGTPTPTSKPTGPVVSPIQTPSQSSSTLQVAASSPPSTVSTTTPPSTPSKSTNGANHQVVGFSGIVAAAGLAVFLIL</sequence>
<evidence type="ECO:0000256" key="1">
    <source>
        <dbReference type="ARBA" id="ARBA00022729"/>
    </source>
</evidence>
<evidence type="ECO:0000256" key="2">
    <source>
        <dbReference type="SAM" id="MobiDB-lite"/>
    </source>
</evidence>
<proteinExistence type="predicted"/>
<feature type="transmembrane region" description="Helical" evidence="3">
    <location>
        <begin position="224"/>
        <end position="241"/>
    </location>
</feature>
<feature type="compositionally biased region" description="Low complexity" evidence="2">
    <location>
        <begin position="129"/>
        <end position="217"/>
    </location>
</feature>
<feature type="signal peptide" evidence="4">
    <location>
        <begin position="1"/>
        <end position="18"/>
    </location>
</feature>
<dbReference type="Pfam" id="PF10342">
    <property type="entry name" value="Kre9_KNH"/>
    <property type="match status" value="1"/>
</dbReference>
<evidence type="ECO:0000313" key="7">
    <source>
        <dbReference type="Proteomes" id="UP000243515"/>
    </source>
</evidence>
<dbReference type="PANTHER" id="PTHR40633">
    <property type="entry name" value="MATRIX PROTEIN, PUTATIVE (AFU_ORTHOLOGUE AFUA_8G05410)-RELATED"/>
    <property type="match status" value="1"/>
</dbReference>
<dbReference type="InterPro" id="IPR052982">
    <property type="entry name" value="SRP1/TIP1-like"/>
</dbReference>
<dbReference type="Proteomes" id="UP000243515">
    <property type="component" value="Unassembled WGS sequence"/>
</dbReference>
<evidence type="ECO:0000256" key="3">
    <source>
        <dbReference type="SAM" id="Phobius"/>
    </source>
</evidence>
<feature type="chain" id="PRO_5013302854" description="Yeast cell wall synthesis Kre9/Knh1-like N-terminal domain-containing protein" evidence="4">
    <location>
        <begin position="19"/>
        <end position="242"/>
    </location>
</feature>
<dbReference type="InterPro" id="IPR018466">
    <property type="entry name" value="Kre9/Knh1-like_N"/>
</dbReference>
<dbReference type="PANTHER" id="PTHR40633:SF1">
    <property type="entry name" value="GPI ANCHORED SERINE-THREONINE RICH PROTEIN (AFU_ORTHOLOGUE AFUA_1G03630)"/>
    <property type="match status" value="1"/>
</dbReference>
<dbReference type="AlphaFoldDB" id="A0A232M1L1"/>
<evidence type="ECO:0000259" key="5">
    <source>
        <dbReference type="Pfam" id="PF10342"/>
    </source>
</evidence>
<dbReference type="EMBL" id="NPHW01003037">
    <property type="protein sequence ID" value="OXV10256.1"/>
    <property type="molecule type" value="Genomic_DNA"/>
</dbReference>
<protein>
    <recommendedName>
        <fullName evidence="5">Yeast cell wall synthesis Kre9/Knh1-like N-terminal domain-containing protein</fullName>
    </recommendedName>
</protein>
<accession>A0A232M1L1</accession>
<evidence type="ECO:0000256" key="4">
    <source>
        <dbReference type="SAM" id="SignalP"/>
    </source>
</evidence>
<keyword evidence="3" id="KW-1133">Transmembrane helix</keyword>
<dbReference type="OrthoDB" id="4094614at2759"/>
<keyword evidence="3" id="KW-0472">Membrane</keyword>
<keyword evidence="7" id="KW-1185">Reference proteome</keyword>
<organism evidence="6 7">
    <name type="scientific">Elaphomyces granulatus</name>
    <dbReference type="NCBI Taxonomy" id="519963"/>
    <lineage>
        <taxon>Eukaryota</taxon>
        <taxon>Fungi</taxon>
        <taxon>Dikarya</taxon>
        <taxon>Ascomycota</taxon>
        <taxon>Pezizomycotina</taxon>
        <taxon>Eurotiomycetes</taxon>
        <taxon>Eurotiomycetidae</taxon>
        <taxon>Eurotiales</taxon>
        <taxon>Elaphomycetaceae</taxon>
        <taxon>Elaphomyces</taxon>
    </lineage>
</organism>